<organism evidence="1 2">
    <name type="scientific">Serendipita vermifera MAFF 305830</name>
    <dbReference type="NCBI Taxonomy" id="933852"/>
    <lineage>
        <taxon>Eukaryota</taxon>
        <taxon>Fungi</taxon>
        <taxon>Dikarya</taxon>
        <taxon>Basidiomycota</taxon>
        <taxon>Agaricomycotina</taxon>
        <taxon>Agaricomycetes</taxon>
        <taxon>Sebacinales</taxon>
        <taxon>Serendipitaceae</taxon>
        <taxon>Serendipita</taxon>
    </lineage>
</organism>
<dbReference type="Proteomes" id="UP000054097">
    <property type="component" value="Unassembled WGS sequence"/>
</dbReference>
<proteinExistence type="predicted"/>
<accession>A0A0C2XG58</accession>
<evidence type="ECO:0000313" key="1">
    <source>
        <dbReference type="EMBL" id="KIM28062.1"/>
    </source>
</evidence>
<gene>
    <name evidence="1" type="ORF">M408DRAFT_329710</name>
</gene>
<name>A0A0C2XG58_SERVB</name>
<reference evidence="2" key="2">
    <citation type="submission" date="2015-01" db="EMBL/GenBank/DDBJ databases">
        <title>Evolutionary Origins and Diversification of the Mycorrhizal Mutualists.</title>
        <authorList>
            <consortium name="DOE Joint Genome Institute"/>
            <consortium name="Mycorrhizal Genomics Consortium"/>
            <person name="Kohler A."/>
            <person name="Kuo A."/>
            <person name="Nagy L.G."/>
            <person name="Floudas D."/>
            <person name="Copeland A."/>
            <person name="Barry K.W."/>
            <person name="Cichocki N."/>
            <person name="Veneault-Fourrey C."/>
            <person name="LaButti K."/>
            <person name="Lindquist E.A."/>
            <person name="Lipzen A."/>
            <person name="Lundell T."/>
            <person name="Morin E."/>
            <person name="Murat C."/>
            <person name="Riley R."/>
            <person name="Ohm R."/>
            <person name="Sun H."/>
            <person name="Tunlid A."/>
            <person name="Henrissat B."/>
            <person name="Grigoriev I.V."/>
            <person name="Hibbett D.S."/>
            <person name="Martin F."/>
        </authorList>
    </citation>
    <scope>NUCLEOTIDE SEQUENCE [LARGE SCALE GENOMIC DNA]</scope>
    <source>
        <strain evidence="2">MAFF 305830</strain>
    </source>
</reference>
<dbReference type="HOGENOM" id="CLU_2943260_0_0_1"/>
<dbReference type="AlphaFoldDB" id="A0A0C2XG58"/>
<dbReference type="EMBL" id="KN824295">
    <property type="protein sequence ID" value="KIM28062.1"/>
    <property type="molecule type" value="Genomic_DNA"/>
</dbReference>
<sequence>MLFHGFGNVLSTSPTTVVSTPKPVDSMIPPPKPVFDVEDDDFESVIIYASAGAVVLSGMG</sequence>
<protein>
    <submittedName>
        <fullName evidence="1">Uncharacterized protein</fullName>
    </submittedName>
</protein>
<keyword evidence="2" id="KW-1185">Reference proteome</keyword>
<reference evidence="1 2" key="1">
    <citation type="submission" date="2014-04" db="EMBL/GenBank/DDBJ databases">
        <authorList>
            <consortium name="DOE Joint Genome Institute"/>
            <person name="Kuo A."/>
            <person name="Zuccaro A."/>
            <person name="Kohler A."/>
            <person name="Nagy L.G."/>
            <person name="Floudas D."/>
            <person name="Copeland A."/>
            <person name="Barry K.W."/>
            <person name="Cichocki N."/>
            <person name="Veneault-Fourrey C."/>
            <person name="LaButti K."/>
            <person name="Lindquist E.A."/>
            <person name="Lipzen A."/>
            <person name="Lundell T."/>
            <person name="Morin E."/>
            <person name="Murat C."/>
            <person name="Sun H."/>
            <person name="Tunlid A."/>
            <person name="Henrissat B."/>
            <person name="Grigoriev I.V."/>
            <person name="Hibbett D.S."/>
            <person name="Martin F."/>
            <person name="Nordberg H.P."/>
            <person name="Cantor M.N."/>
            <person name="Hua S.X."/>
        </authorList>
    </citation>
    <scope>NUCLEOTIDE SEQUENCE [LARGE SCALE GENOMIC DNA]</scope>
    <source>
        <strain evidence="1 2">MAFF 305830</strain>
    </source>
</reference>
<evidence type="ECO:0000313" key="2">
    <source>
        <dbReference type="Proteomes" id="UP000054097"/>
    </source>
</evidence>